<keyword evidence="3" id="KW-1185">Reference proteome</keyword>
<protein>
    <submittedName>
        <fullName evidence="2">Uncharacterized protein</fullName>
    </submittedName>
</protein>
<comment type="caution">
    <text evidence="2">The sequence shown here is derived from an EMBL/GenBank/DDBJ whole genome shotgun (WGS) entry which is preliminary data.</text>
</comment>
<accession>A0ABQ9YTI4</accession>
<evidence type="ECO:0000313" key="3">
    <source>
        <dbReference type="Proteomes" id="UP001234178"/>
    </source>
</evidence>
<evidence type="ECO:0000256" key="1">
    <source>
        <dbReference type="SAM" id="MobiDB-lite"/>
    </source>
</evidence>
<organism evidence="2 3">
    <name type="scientific">Daphnia magna</name>
    <dbReference type="NCBI Taxonomy" id="35525"/>
    <lineage>
        <taxon>Eukaryota</taxon>
        <taxon>Metazoa</taxon>
        <taxon>Ecdysozoa</taxon>
        <taxon>Arthropoda</taxon>
        <taxon>Crustacea</taxon>
        <taxon>Branchiopoda</taxon>
        <taxon>Diplostraca</taxon>
        <taxon>Cladocera</taxon>
        <taxon>Anomopoda</taxon>
        <taxon>Daphniidae</taxon>
        <taxon>Daphnia</taxon>
    </lineage>
</organism>
<sequence length="175" mass="18866">MARMSAKKSNATPDQRLETPEVNFSEDHGRLGSKDRCLCREWESTMGSVCQLGTSAGSDGCRCLYIELERATGLRYPSLQHDIQMPVQDQEAQGGTSPGGTGVASTSVVADHNGIGMPTSSNHWVEQRAATRPIGESSFASSQRIAPVSHLDVIRNPLKDEGFSDEVVQLFVGSN</sequence>
<reference evidence="2 3" key="1">
    <citation type="journal article" date="2023" name="Nucleic Acids Res.">
        <title>The hologenome of Daphnia magna reveals possible DNA methylation and microbiome-mediated evolution of the host genome.</title>
        <authorList>
            <person name="Chaturvedi A."/>
            <person name="Li X."/>
            <person name="Dhandapani V."/>
            <person name="Marshall H."/>
            <person name="Kissane S."/>
            <person name="Cuenca-Cambronero M."/>
            <person name="Asole G."/>
            <person name="Calvet F."/>
            <person name="Ruiz-Romero M."/>
            <person name="Marangio P."/>
            <person name="Guigo R."/>
            <person name="Rago D."/>
            <person name="Mirbahai L."/>
            <person name="Eastwood N."/>
            <person name="Colbourne J.K."/>
            <person name="Zhou J."/>
            <person name="Mallon E."/>
            <person name="Orsini L."/>
        </authorList>
    </citation>
    <scope>NUCLEOTIDE SEQUENCE [LARGE SCALE GENOMIC DNA]</scope>
    <source>
        <strain evidence="2">LRV0_1</strain>
    </source>
</reference>
<name>A0ABQ9YTI4_9CRUS</name>
<evidence type="ECO:0000313" key="2">
    <source>
        <dbReference type="EMBL" id="KAK4003959.1"/>
    </source>
</evidence>
<dbReference type="EMBL" id="JAOYFB010000001">
    <property type="protein sequence ID" value="KAK4003959.1"/>
    <property type="molecule type" value="Genomic_DNA"/>
</dbReference>
<dbReference type="Proteomes" id="UP001234178">
    <property type="component" value="Unassembled WGS sequence"/>
</dbReference>
<proteinExistence type="predicted"/>
<feature type="region of interest" description="Disordered" evidence="1">
    <location>
        <begin position="1"/>
        <end position="29"/>
    </location>
</feature>
<gene>
    <name evidence="2" type="ORF">OUZ56_005704</name>
</gene>
<feature type="compositionally biased region" description="Basic and acidic residues" evidence="1">
    <location>
        <begin position="15"/>
        <end position="29"/>
    </location>
</feature>